<comment type="subcellular location">
    <subcellularLocation>
        <location evidence="1">Nucleus</location>
    </subcellularLocation>
</comment>
<evidence type="ECO:0000256" key="5">
    <source>
        <dbReference type="ARBA" id="ARBA00022833"/>
    </source>
</evidence>
<feature type="compositionally biased region" description="Polar residues" evidence="7">
    <location>
        <begin position="277"/>
        <end position="293"/>
    </location>
</feature>
<dbReference type="CDD" id="cd12148">
    <property type="entry name" value="fungal_TF_MHR"/>
    <property type="match status" value="1"/>
</dbReference>
<feature type="compositionally biased region" description="Low complexity" evidence="7">
    <location>
        <begin position="114"/>
        <end position="131"/>
    </location>
</feature>
<feature type="region of interest" description="Disordered" evidence="7">
    <location>
        <begin position="86"/>
        <end position="131"/>
    </location>
</feature>
<evidence type="ECO:0000256" key="7">
    <source>
        <dbReference type="SAM" id="MobiDB-lite"/>
    </source>
</evidence>
<dbReference type="STRING" id="231916.A0A409XY32"/>
<feature type="compositionally biased region" description="Polar residues" evidence="7">
    <location>
        <begin position="97"/>
        <end position="113"/>
    </location>
</feature>
<dbReference type="GO" id="GO:0000981">
    <property type="term" value="F:DNA-binding transcription factor activity, RNA polymerase II-specific"/>
    <property type="evidence" value="ECO:0007669"/>
    <property type="project" value="InterPro"/>
</dbReference>
<dbReference type="Pfam" id="PF04082">
    <property type="entry name" value="Fungal_trans"/>
    <property type="match status" value="1"/>
</dbReference>
<feature type="compositionally biased region" description="Basic residues" evidence="7">
    <location>
        <begin position="87"/>
        <end position="96"/>
    </location>
</feature>
<evidence type="ECO:0000313" key="9">
    <source>
        <dbReference type="EMBL" id="PPQ95680.1"/>
    </source>
</evidence>
<dbReference type="InterPro" id="IPR007219">
    <property type="entry name" value="XnlR_reg_dom"/>
</dbReference>
<keyword evidence="4" id="KW-0863">Zinc-finger</keyword>
<dbReference type="PANTHER" id="PTHR40626:SF11">
    <property type="entry name" value="ZINC FINGER PROTEIN YPR022C"/>
    <property type="match status" value="1"/>
</dbReference>
<dbReference type="GO" id="GO:0006351">
    <property type="term" value="P:DNA-templated transcription"/>
    <property type="evidence" value="ECO:0007669"/>
    <property type="project" value="InterPro"/>
</dbReference>
<feature type="region of interest" description="Disordered" evidence="7">
    <location>
        <begin position="277"/>
        <end position="297"/>
    </location>
</feature>
<dbReference type="OrthoDB" id="1405595at2759"/>
<protein>
    <recommendedName>
        <fullName evidence="8">Xylanolytic transcriptional activator regulatory domain-containing protein</fullName>
    </recommendedName>
</protein>
<evidence type="ECO:0000313" key="10">
    <source>
        <dbReference type="Proteomes" id="UP000284706"/>
    </source>
</evidence>
<keyword evidence="5" id="KW-0862">Zinc</keyword>
<evidence type="ECO:0000256" key="4">
    <source>
        <dbReference type="ARBA" id="ARBA00022771"/>
    </source>
</evidence>
<dbReference type="GO" id="GO:0008270">
    <property type="term" value="F:zinc ion binding"/>
    <property type="evidence" value="ECO:0007669"/>
    <property type="project" value="UniProtKB-KW"/>
</dbReference>
<keyword evidence="10" id="KW-1185">Reference proteome</keyword>
<dbReference type="GO" id="GO:0000978">
    <property type="term" value="F:RNA polymerase II cis-regulatory region sequence-specific DNA binding"/>
    <property type="evidence" value="ECO:0007669"/>
    <property type="project" value="InterPro"/>
</dbReference>
<gene>
    <name evidence="9" type="ORF">CVT26_008331</name>
</gene>
<dbReference type="AlphaFoldDB" id="A0A409XY32"/>
<accession>A0A409XY32</accession>
<dbReference type="EMBL" id="NHYE01001419">
    <property type="protein sequence ID" value="PPQ95680.1"/>
    <property type="molecule type" value="Genomic_DNA"/>
</dbReference>
<evidence type="ECO:0000259" key="8">
    <source>
        <dbReference type="Pfam" id="PF04082"/>
    </source>
</evidence>
<dbReference type="InterPro" id="IPR051059">
    <property type="entry name" value="VerF-like"/>
</dbReference>
<dbReference type="PANTHER" id="PTHR40626">
    <property type="entry name" value="MIP31509P"/>
    <property type="match status" value="1"/>
</dbReference>
<keyword evidence="2" id="KW-0479">Metal-binding</keyword>
<evidence type="ECO:0000256" key="2">
    <source>
        <dbReference type="ARBA" id="ARBA00022723"/>
    </source>
</evidence>
<organism evidence="9 10">
    <name type="scientific">Gymnopilus dilepis</name>
    <dbReference type="NCBI Taxonomy" id="231916"/>
    <lineage>
        <taxon>Eukaryota</taxon>
        <taxon>Fungi</taxon>
        <taxon>Dikarya</taxon>
        <taxon>Basidiomycota</taxon>
        <taxon>Agaricomycotina</taxon>
        <taxon>Agaricomycetes</taxon>
        <taxon>Agaricomycetidae</taxon>
        <taxon>Agaricales</taxon>
        <taxon>Agaricineae</taxon>
        <taxon>Hymenogastraceae</taxon>
        <taxon>Gymnopilus</taxon>
    </lineage>
</organism>
<name>A0A409XY32_9AGAR</name>
<evidence type="ECO:0000256" key="1">
    <source>
        <dbReference type="ARBA" id="ARBA00004123"/>
    </source>
</evidence>
<evidence type="ECO:0000256" key="3">
    <source>
        <dbReference type="ARBA" id="ARBA00022737"/>
    </source>
</evidence>
<comment type="caution">
    <text evidence="9">The sequence shown here is derived from an EMBL/GenBank/DDBJ whole genome shotgun (WGS) entry which is preliminary data.</text>
</comment>
<reference evidence="9 10" key="1">
    <citation type="journal article" date="2018" name="Evol. Lett.">
        <title>Horizontal gene cluster transfer increased hallucinogenic mushroom diversity.</title>
        <authorList>
            <person name="Reynolds H.T."/>
            <person name="Vijayakumar V."/>
            <person name="Gluck-Thaler E."/>
            <person name="Korotkin H.B."/>
            <person name="Matheny P.B."/>
            <person name="Slot J.C."/>
        </authorList>
    </citation>
    <scope>NUCLEOTIDE SEQUENCE [LARGE SCALE GENOMIC DNA]</scope>
    <source>
        <strain evidence="9 10">SRW20</strain>
    </source>
</reference>
<proteinExistence type="predicted"/>
<keyword evidence="6" id="KW-0539">Nucleus</keyword>
<dbReference type="InParanoid" id="A0A409XY32"/>
<keyword evidence="3" id="KW-0677">Repeat</keyword>
<dbReference type="Proteomes" id="UP000284706">
    <property type="component" value="Unassembled WGS sequence"/>
</dbReference>
<dbReference type="GO" id="GO:0005634">
    <property type="term" value="C:nucleus"/>
    <property type="evidence" value="ECO:0007669"/>
    <property type="project" value="UniProtKB-SubCell"/>
</dbReference>
<feature type="domain" description="Xylanolytic transcriptional activator regulatory" evidence="8">
    <location>
        <begin position="320"/>
        <end position="545"/>
    </location>
</feature>
<sequence length="703" mass="77055">MPHLPLSEAPVKTSVDLKANGEVSRMRSHKGLCIPPGDFEILLMRLFNISSPEQPTLTDICGRTRTNALIDAMGRECIFINDPATSRNKKAAKRSPKSSLSLTPSETDLSESATSLDSLGPSSPSSTFSFPSHGPDTLSYHVSPSHLTNHLPGTPFGMAPVPISESSSSACSSRSSPRLDYFDPRKVSNSFGVNFNTLGLDSDLNDFFPNTVDPFIDDTLSPCLPRVQTEANLSGWFETNRSPSAYGNNEPPIYAQSHCQDSNQDFVTGSANLTLASSGKSPFSKQQPSTSPLARQHPAVPFCPSSASGNPTAEELNEYLYLFFSEFSLQIPLFHRPTWRAETTHPILLTAMQACGALFAKTPSSMDFIIQTLTSSRDALILEFSKPTCTLKDHIGLILAAVLLQSIGLLQPRPDQRALSRVYHDILVMMIRKTSLIKFVGSWPAPDLSSTHTLDLAWRDWARYETFKRALVLAYLQDCMHSVYYSSPPAFLPSEFEINLPSDDDLWRAPTAREWYQLQNMSTNYGMGTPSILGINMQMALAALKEQTSMTPLSVNPFAAFVLVHSILRDVFSPPQNAGSAPSSSGSSLGIQCALHNWQRMWSGNPACLEAQQHQSHNVPFVHNAIPFYWLARLAEGAKQNGELHIRPLSTKEDLDDRYRVIKGWLAQINTTLCNSAGTGGSSHLSPDLSLSPLGLSLFSQAS</sequence>
<evidence type="ECO:0000256" key="6">
    <source>
        <dbReference type="ARBA" id="ARBA00023242"/>
    </source>
</evidence>
<dbReference type="GO" id="GO:0000785">
    <property type="term" value="C:chromatin"/>
    <property type="evidence" value="ECO:0007669"/>
    <property type="project" value="TreeGrafter"/>
</dbReference>